<reference evidence="2 3" key="2">
    <citation type="journal article" date="2017" name="Int. J. Syst. Evol. Microbiol.">
        <title>Adaptation of Surface-Associated Bacteria to the Open Ocean: A Genomically Distinct Subpopulation of Phaeobacter gallaeciensis Colonizes Pacific Mesozooplankton.</title>
        <authorList>
            <person name="Freese H.M."/>
            <person name="Methner A."/>
            <person name="Overmann J."/>
        </authorList>
    </citation>
    <scope>NUCLEOTIDE SEQUENCE [LARGE SCALE GENOMIC DNA]</scope>
    <source>
        <strain evidence="2 3">P66</strain>
    </source>
</reference>
<reference evidence="2 3" key="1">
    <citation type="journal article" date="2017" name="Genome Biol. Evol.">
        <title>Trajectories and Drivers of Genome Evolution in Surface-Associated Marine Phaeobacter.</title>
        <authorList>
            <person name="Freese H.M."/>
            <person name="Sikorski J."/>
            <person name="Bunk B."/>
            <person name="Scheuner C."/>
            <person name="Meier-Kolthoff J.P."/>
            <person name="Sproer C."/>
            <person name="Gram L."/>
            <person name="Overmann J."/>
        </authorList>
    </citation>
    <scope>NUCLEOTIDE SEQUENCE [LARGE SCALE GENOMIC DNA]</scope>
    <source>
        <strain evidence="2 3">P66</strain>
    </source>
</reference>
<dbReference type="EMBL" id="CP010705">
    <property type="protein sequence ID" value="AUQ93666.1"/>
    <property type="molecule type" value="Genomic_DNA"/>
</dbReference>
<gene>
    <name evidence="2" type="ORF">PhaeoP66_00862</name>
</gene>
<feature type="compositionally biased region" description="Basic and acidic residues" evidence="1">
    <location>
        <begin position="35"/>
        <end position="48"/>
    </location>
</feature>
<proteinExistence type="predicted"/>
<accession>A0ABN5GLT7</accession>
<organism evidence="2 3">
    <name type="scientific">Phaeobacter inhibens</name>
    <dbReference type="NCBI Taxonomy" id="221822"/>
    <lineage>
        <taxon>Bacteria</taxon>
        <taxon>Pseudomonadati</taxon>
        <taxon>Pseudomonadota</taxon>
        <taxon>Alphaproteobacteria</taxon>
        <taxon>Rhodobacterales</taxon>
        <taxon>Roseobacteraceae</taxon>
        <taxon>Phaeobacter</taxon>
    </lineage>
</organism>
<evidence type="ECO:0000313" key="3">
    <source>
        <dbReference type="Proteomes" id="UP000236536"/>
    </source>
</evidence>
<sequence>MAGLMTMQLPISHDTDRTKARLTLRALVTPSRDAGTSHDTDVKVDGARSVRMRPVYA</sequence>
<keyword evidence="3" id="KW-1185">Reference proteome</keyword>
<name>A0ABN5GLT7_9RHOB</name>
<protein>
    <submittedName>
        <fullName evidence="2">Uncharacterized protein</fullName>
    </submittedName>
</protein>
<evidence type="ECO:0000256" key="1">
    <source>
        <dbReference type="SAM" id="MobiDB-lite"/>
    </source>
</evidence>
<evidence type="ECO:0000313" key="2">
    <source>
        <dbReference type="EMBL" id="AUQ93666.1"/>
    </source>
</evidence>
<feature type="region of interest" description="Disordered" evidence="1">
    <location>
        <begin position="31"/>
        <end position="57"/>
    </location>
</feature>
<dbReference type="Proteomes" id="UP000236536">
    <property type="component" value="Chromosome"/>
</dbReference>